<dbReference type="InterPro" id="IPR040194">
    <property type="entry name" value="Cwf19-like"/>
</dbReference>
<dbReference type="Pfam" id="PF04677">
    <property type="entry name" value="CwfJ_C_1"/>
    <property type="match status" value="1"/>
</dbReference>
<dbReference type="Pfam" id="PF04676">
    <property type="entry name" value="CwfJ_C_2"/>
    <property type="match status" value="1"/>
</dbReference>
<gene>
    <name evidence="5" type="ORF">TSPGSL018_17540</name>
</gene>
<comment type="similarity">
    <text evidence="1">Belongs to the CWF19 family.</text>
</comment>
<dbReference type="GO" id="GO:0000398">
    <property type="term" value="P:mRNA splicing, via spliceosome"/>
    <property type="evidence" value="ECO:0007669"/>
    <property type="project" value="TreeGrafter"/>
</dbReference>
<dbReference type="EMBL" id="GBEZ01022018">
    <property type="protein sequence ID" value="JAC64781.1"/>
    <property type="molecule type" value="Transcribed_RNA"/>
</dbReference>
<dbReference type="PANTHER" id="PTHR12072">
    <property type="entry name" value="CWF19, CELL CYCLE CONTROL PROTEIN"/>
    <property type="match status" value="1"/>
</dbReference>
<name>A0A061R2L5_9CHLO</name>
<dbReference type="AlphaFoldDB" id="A0A061R2L5"/>
<feature type="domain" description="Cwf19-like C-terminal" evidence="4">
    <location>
        <begin position="108"/>
        <end position="231"/>
    </location>
</feature>
<dbReference type="PANTHER" id="PTHR12072:SF5">
    <property type="entry name" value="CWF19-LIKE PROTEIN 2"/>
    <property type="match status" value="1"/>
</dbReference>
<evidence type="ECO:0000256" key="2">
    <source>
        <dbReference type="SAM" id="MobiDB-lite"/>
    </source>
</evidence>
<feature type="compositionally biased region" description="Low complexity" evidence="2">
    <location>
        <begin position="17"/>
        <end position="99"/>
    </location>
</feature>
<feature type="non-terminal residue" evidence="5">
    <location>
        <position position="1"/>
    </location>
</feature>
<dbReference type="InterPro" id="IPR006768">
    <property type="entry name" value="Cwf19-like_C_dom-1"/>
</dbReference>
<evidence type="ECO:0000259" key="4">
    <source>
        <dbReference type="Pfam" id="PF04677"/>
    </source>
</evidence>
<feature type="domain" description="Cwf19-like protein C-terminal" evidence="3">
    <location>
        <begin position="240"/>
        <end position="337"/>
    </location>
</feature>
<organism evidence="5">
    <name type="scientific">Tetraselmis sp. GSL018</name>
    <dbReference type="NCBI Taxonomy" id="582737"/>
    <lineage>
        <taxon>Eukaryota</taxon>
        <taxon>Viridiplantae</taxon>
        <taxon>Chlorophyta</taxon>
        <taxon>core chlorophytes</taxon>
        <taxon>Chlorodendrophyceae</taxon>
        <taxon>Chlorodendrales</taxon>
        <taxon>Chlorodendraceae</taxon>
        <taxon>Tetraselmis</taxon>
    </lineage>
</organism>
<evidence type="ECO:0000313" key="5">
    <source>
        <dbReference type="EMBL" id="JAC64781.1"/>
    </source>
</evidence>
<evidence type="ECO:0000259" key="3">
    <source>
        <dbReference type="Pfam" id="PF04676"/>
    </source>
</evidence>
<protein>
    <submittedName>
        <fullName evidence="5">Cwf19-like protein 2-like</fullName>
    </submittedName>
</protein>
<feature type="region of interest" description="Disordered" evidence="2">
    <location>
        <begin position="1"/>
        <end position="107"/>
    </location>
</feature>
<accession>A0A061R2L5</accession>
<proteinExistence type="inferred from homology"/>
<reference evidence="5" key="1">
    <citation type="submission" date="2014-05" db="EMBL/GenBank/DDBJ databases">
        <title>The transcriptome of the halophilic microalga Tetraselmis sp. GSL018 isolated from the Great Salt Lake, Utah.</title>
        <authorList>
            <person name="Jinkerson R.E."/>
            <person name="D'Adamo S."/>
            <person name="Posewitz M.C."/>
        </authorList>
    </citation>
    <scope>NUCLEOTIDE SEQUENCE</scope>
    <source>
        <strain evidence="5">GSL018</strain>
    </source>
</reference>
<evidence type="ECO:0000256" key="1">
    <source>
        <dbReference type="ARBA" id="ARBA00006795"/>
    </source>
</evidence>
<sequence length="340" mass="37390">RERTPFLRATASPSGQRGTAPTAARSGTSRTTTRSPSTTSLGSSGTRARRTSTGTSRATSPRGRGTRGRSSTSTTSTTTTAALTCTRTARGAATAGLRRSAARPRRSRTTAACQDRCHFCFGGQARERVKHLTIAIGQTAYLVLPASGRLVPGHCQIVTAEHLPSTRATDDHVWTEIRNFKKCLLQMFRSQGKDVVFLECATSLGSGRGHAAVDCVPVPEDVGADAPIYFKQGLDEAESEWSQHHAKRIIDTGKKGLRGSIPDNFAYFHVEFGLAGGYAHVIDDEQKWNKNFGRDILIGMLGLPEERWHQRARQESLSVQQQWVKQFREQFDPYDWTKQL</sequence>
<dbReference type="InterPro" id="IPR006767">
    <property type="entry name" value="Cwf19-like_C_dom-2"/>
</dbReference>
<dbReference type="GO" id="GO:0071014">
    <property type="term" value="C:post-mRNA release spliceosomal complex"/>
    <property type="evidence" value="ECO:0007669"/>
    <property type="project" value="TreeGrafter"/>
</dbReference>